<evidence type="ECO:0000256" key="1">
    <source>
        <dbReference type="SAM" id="Coils"/>
    </source>
</evidence>
<feature type="coiled-coil region" evidence="1">
    <location>
        <begin position="102"/>
        <end position="138"/>
    </location>
</feature>
<evidence type="ECO:0000256" key="2">
    <source>
        <dbReference type="SAM" id="SignalP"/>
    </source>
</evidence>
<dbReference type="PROSITE" id="PS51257">
    <property type="entry name" value="PROKAR_LIPOPROTEIN"/>
    <property type="match status" value="1"/>
</dbReference>
<dbReference type="Pfam" id="PF13488">
    <property type="entry name" value="Gly-zipper_Omp"/>
    <property type="match status" value="1"/>
</dbReference>
<feature type="signal peptide" evidence="2">
    <location>
        <begin position="1"/>
        <end position="29"/>
    </location>
</feature>
<dbReference type="EMBL" id="JAJNNZ010000005">
    <property type="protein sequence ID" value="MCJ2376820.1"/>
    <property type="molecule type" value="Genomic_DNA"/>
</dbReference>
<keyword evidence="2" id="KW-0732">Signal</keyword>
<sequence>MTNQRNNLKALLAASTLVVLAGCASPAFDADNENAARNRGAAGGALVGVTLGALTGDASLAAKGAVAGGVAGGVSGSMKDLDDSRENDRTKILADGISQDHRSDSEKRVAELEAEIRIRELEQKIADMENEKTESKSEDS</sequence>
<evidence type="ECO:0000313" key="4">
    <source>
        <dbReference type="EMBL" id="MCJ2376820.1"/>
    </source>
</evidence>
<feature type="domain" description="Glycine zipper" evidence="3">
    <location>
        <begin position="40"/>
        <end position="80"/>
    </location>
</feature>
<dbReference type="Proteomes" id="UP001139488">
    <property type="component" value="Unassembled WGS sequence"/>
</dbReference>
<dbReference type="AlphaFoldDB" id="A0A9X1WCD7"/>
<organism evidence="4 5">
    <name type="scientific">Vibrio gelatinilyticus</name>
    <dbReference type="NCBI Taxonomy" id="2893468"/>
    <lineage>
        <taxon>Bacteria</taxon>
        <taxon>Pseudomonadati</taxon>
        <taxon>Pseudomonadota</taxon>
        <taxon>Gammaproteobacteria</taxon>
        <taxon>Vibrionales</taxon>
        <taxon>Vibrionaceae</taxon>
        <taxon>Vibrio</taxon>
    </lineage>
</organism>
<comment type="caution">
    <text evidence="4">The sequence shown here is derived from an EMBL/GenBank/DDBJ whole genome shotgun (WGS) entry which is preliminary data.</text>
</comment>
<dbReference type="RefSeq" id="WP_244356745.1">
    <property type="nucleotide sequence ID" value="NZ_JAJNNZ010000005.1"/>
</dbReference>
<reference evidence="4" key="1">
    <citation type="submission" date="2021-11" db="EMBL/GenBank/DDBJ databases">
        <title>Vibrio ZSDE26 sp. nov. and Vibrio ZSDZ34 sp. nov., isolated from coastal seawater in Qingdao.</title>
        <authorList>
            <person name="Zhang P."/>
        </authorList>
    </citation>
    <scope>NUCLEOTIDE SEQUENCE</scope>
    <source>
        <strain evidence="4">ZSDZ34</strain>
    </source>
</reference>
<name>A0A9X1WCD7_9VIBR</name>
<evidence type="ECO:0000259" key="3">
    <source>
        <dbReference type="Pfam" id="PF13488"/>
    </source>
</evidence>
<accession>A0A9X1WCD7</accession>
<evidence type="ECO:0000313" key="5">
    <source>
        <dbReference type="Proteomes" id="UP001139488"/>
    </source>
</evidence>
<feature type="chain" id="PRO_5040774448" evidence="2">
    <location>
        <begin position="30"/>
        <end position="140"/>
    </location>
</feature>
<protein>
    <submittedName>
        <fullName evidence="4">Glycine zipper family protein</fullName>
    </submittedName>
</protein>
<dbReference type="InterPro" id="IPR039567">
    <property type="entry name" value="Gly-zipper"/>
</dbReference>
<keyword evidence="5" id="KW-1185">Reference proteome</keyword>
<keyword evidence="1" id="KW-0175">Coiled coil</keyword>
<gene>
    <name evidence="4" type="ORF">LNL84_08220</name>
</gene>
<proteinExistence type="predicted"/>